<organism evidence="1 2">
    <name type="scientific">Ensete ventricosum</name>
    <name type="common">Abyssinian banana</name>
    <name type="synonym">Musa ensete</name>
    <dbReference type="NCBI Taxonomy" id="4639"/>
    <lineage>
        <taxon>Eukaryota</taxon>
        <taxon>Viridiplantae</taxon>
        <taxon>Streptophyta</taxon>
        <taxon>Embryophyta</taxon>
        <taxon>Tracheophyta</taxon>
        <taxon>Spermatophyta</taxon>
        <taxon>Magnoliopsida</taxon>
        <taxon>Liliopsida</taxon>
        <taxon>Zingiberales</taxon>
        <taxon>Musaceae</taxon>
        <taxon>Ensete</taxon>
    </lineage>
</organism>
<accession>A0A427ASJ4</accession>
<evidence type="ECO:0000313" key="1">
    <source>
        <dbReference type="EMBL" id="RRT79117.1"/>
    </source>
</evidence>
<dbReference type="AlphaFoldDB" id="A0A427ASJ4"/>
<reference evidence="1 2" key="1">
    <citation type="journal article" date="2014" name="Agronomy (Basel)">
        <title>A Draft Genome Sequence for Ensete ventricosum, the Drought-Tolerant Tree Against Hunger.</title>
        <authorList>
            <person name="Harrison J."/>
            <person name="Moore K.A."/>
            <person name="Paszkiewicz K."/>
            <person name="Jones T."/>
            <person name="Grant M."/>
            <person name="Ambacheew D."/>
            <person name="Muzemil S."/>
            <person name="Studholme D.J."/>
        </authorList>
    </citation>
    <scope>NUCLEOTIDE SEQUENCE [LARGE SCALE GENOMIC DNA]</scope>
</reference>
<comment type="caution">
    <text evidence="1">The sequence shown here is derived from an EMBL/GenBank/DDBJ whole genome shotgun (WGS) entry which is preliminary data.</text>
</comment>
<protein>
    <submittedName>
        <fullName evidence="1">Uncharacterized protein</fullName>
    </submittedName>
</protein>
<gene>
    <name evidence="1" type="ORF">B296_00007031</name>
</gene>
<dbReference type="Proteomes" id="UP000287651">
    <property type="component" value="Unassembled WGS sequence"/>
</dbReference>
<dbReference type="EMBL" id="AMZH03001492">
    <property type="protein sequence ID" value="RRT79117.1"/>
    <property type="molecule type" value="Genomic_DNA"/>
</dbReference>
<name>A0A427ASJ4_ENSVE</name>
<proteinExistence type="predicted"/>
<evidence type="ECO:0000313" key="2">
    <source>
        <dbReference type="Proteomes" id="UP000287651"/>
    </source>
</evidence>
<sequence>MSNTSPHTSSFCVGICVSMWIWLSQLRRGWEVDVIFSSLEDRPTEIVRLMAGPRGYGCDKGREEGDGLVSCGMQARKGGDDMTAESGGSMLGCRDWIINDVR</sequence>
<feature type="non-terminal residue" evidence="1">
    <location>
        <position position="102"/>
    </location>
</feature>